<protein>
    <recommendedName>
        <fullName evidence="2">cysteine-S-conjugate beta-lyase</fullName>
        <ecNumber evidence="2">4.4.1.13</ecNumber>
    </recommendedName>
</protein>
<dbReference type="Proteomes" id="UP000198833">
    <property type="component" value="Unassembled WGS sequence"/>
</dbReference>
<evidence type="ECO:0000256" key="4">
    <source>
        <dbReference type="ARBA" id="ARBA00023239"/>
    </source>
</evidence>
<dbReference type="GO" id="GO:0030170">
    <property type="term" value="F:pyridoxal phosphate binding"/>
    <property type="evidence" value="ECO:0007669"/>
    <property type="project" value="InterPro"/>
</dbReference>
<name>A0A1H9EMR7_9LACT</name>
<keyword evidence="8" id="KW-1185">Reference proteome</keyword>
<dbReference type="NCBIfam" id="TIGR04350">
    <property type="entry name" value="C_S_lyase_PatB"/>
    <property type="match status" value="1"/>
</dbReference>
<dbReference type="InterPro" id="IPR015421">
    <property type="entry name" value="PyrdxlP-dep_Trfase_major"/>
</dbReference>
<dbReference type="InterPro" id="IPR004839">
    <property type="entry name" value="Aminotransferase_I/II_large"/>
</dbReference>
<dbReference type="InterPro" id="IPR015422">
    <property type="entry name" value="PyrdxlP-dep_Trfase_small"/>
</dbReference>
<dbReference type="PANTHER" id="PTHR43525:SF1">
    <property type="entry name" value="PROTEIN MALY"/>
    <property type="match status" value="1"/>
</dbReference>
<dbReference type="STRING" id="89093.SAMN04488558_10784"/>
<comment type="cofactor">
    <cofactor evidence="1">
        <name>pyridoxal 5'-phosphate</name>
        <dbReference type="ChEBI" id="CHEBI:597326"/>
    </cofactor>
</comment>
<dbReference type="OrthoDB" id="9802872at2"/>
<reference evidence="7 8" key="1">
    <citation type="submission" date="2016-10" db="EMBL/GenBank/DDBJ databases">
        <authorList>
            <person name="de Groot N.N."/>
        </authorList>
    </citation>
    <scope>NUCLEOTIDE SEQUENCE [LARGE SCALE GENOMIC DNA]</scope>
    <source>
        <strain evidence="7 8">DSM 15695</strain>
    </source>
</reference>
<sequence>MNFDQVINRKGTYCTQWDYVYDRFGKADLLPFTISDTDFPLPESTIQLLKKRLDHGILGYTRWNHPDFKESVVSWFKQRFDSTIDSDWVVYSPSVMYSVSLLIRLLSQEGQGVIVQTPAYDAFYKTIRTNQRQVVENPLCYHEGRYSINCDHLESLMQDSQNRILLLCSPHNPTGRVWQREELQKIVNLCQQYQVFIISDEIHMDIVRQGTQHHPILDFKQTGVALLSSGSKTFNFAGLLFSYLMIPDQDLRDQFLSLLKGADGLSSPSNLGMLATMDTYQHAGDLVDELNQYIEQNEQRTIEFIEQYCPKLSVVPAEATYLLWIDMSQLPSSMKDFQNLLVNQAKVAIMDGSVYGGNGADFLRLNIGCPWSKLQAGLNGLRLAYEIVEQQKP</sequence>
<dbReference type="Gene3D" id="3.40.640.10">
    <property type="entry name" value="Type I PLP-dependent aspartate aminotransferase-like (Major domain)"/>
    <property type="match status" value="1"/>
</dbReference>
<dbReference type="InterPro" id="IPR027619">
    <property type="entry name" value="C-S_lyase_PatB-like"/>
</dbReference>
<evidence type="ECO:0000313" key="8">
    <source>
        <dbReference type="Proteomes" id="UP000198833"/>
    </source>
</evidence>
<dbReference type="PANTHER" id="PTHR43525">
    <property type="entry name" value="PROTEIN MALY"/>
    <property type="match status" value="1"/>
</dbReference>
<evidence type="ECO:0000313" key="7">
    <source>
        <dbReference type="EMBL" id="SEQ26929.1"/>
    </source>
</evidence>
<evidence type="ECO:0000256" key="3">
    <source>
        <dbReference type="ARBA" id="ARBA00022898"/>
    </source>
</evidence>
<comment type="similarity">
    <text evidence="5">Belongs to the class-II pyridoxal-phosphate-dependent aminotransferase family. MalY/PatB cystathionine beta-lyase subfamily.</text>
</comment>
<dbReference type="SUPFAM" id="SSF53383">
    <property type="entry name" value="PLP-dependent transferases"/>
    <property type="match status" value="1"/>
</dbReference>
<keyword evidence="3" id="KW-0663">Pyridoxal phosphate</keyword>
<organism evidence="7 8">
    <name type="scientific">Ignavigranum ruoffiae</name>
    <dbReference type="NCBI Taxonomy" id="89093"/>
    <lineage>
        <taxon>Bacteria</taxon>
        <taxon>Bacillati</taxon>
        <taxon>Bacillota</taxon>
        <taxon>Bacilli</taxon>
        <taxon>Lactobacillales</taxon>
        <taxon>Aerococcaceae</taxon>
        <taxon>Ignavigranum</taxon>
    </lineage>
</organism>
<dbReference type="GO" id="GO:0047804">
    <property type="term" value="F:cysteine-S-conjugate beta-lyase activity"/>
    <property type="evidence" value="ECO:0007669"/>
    <property type="project" value="UniProtKB-EC"/>
</dbReference>
<evidence type="ECO:0000256" key="2">
    <source>
        <dbReference type="ARBA" id="ARBA00012224"/>
    </source>
</evidence>
<dbReference type="RefSeq" id="WP_092572054.1">
    <property type="nucleotide sequence ID" value="NZ_CALUDV010000024.1"/>
</dbReference>
<dbReference type="EMBL" id="FOEN01000007">
    <property type="protein sequence ID" value="SEQ26929.1"/>
    <property type="molecule type" value="Genomic_DNA"/>
</dbReference>
<dbReference type="InterPro" id="IPR051798">
    <property type="entry name" value="Class-II_PLP-Dep_Aminotrans"/>
</dbReference>
<dbReference type="EC" id="4.4.1.13" evidence="2"/>
<proteinExistence type="inferred from homology"/>
<keyword evidence="4 7" id="KW-0456">Lyase</keyword>
<evidence type="ECO:0000256" key="1">
    <source>
        <dbReference type="ARBA" id="ARBA00001933"/>
    </source>
</evidence>
<dbReference type="AlphaFoldDB" id="A0A1H9EMR7"/>
<gene>
    <name evidence="7" type="ORF">SAMN04488558_10784</name>
</gene>
<dbReference type="InterPro" id="IPR015424">
    <property type="entry name" value="PyrdxlP-dep_Trfase"/>
</dbReference>
<dbReference type="Pfam" id="PF00155">
    <property type="entry name" value="Aminotran_1_2"/>
    <property type="match status" value="1"/>
</dbReference>
<dbReference type="Gene3D" id="3.90.1150.10">
    <property type="entry name" value="Aspartate Aminotransferase, domain 1"/>
    <property type="match status" value="1"/>
</dbReference>
<feature type="domain" description="Aminotransferase class I/classII large" evidence="6">
    <location>
        <begin position="28"/>
        <end position="375"/>
    </location>
</feature>
<accession>A0A1H9EMR7</accession>
<evidence type="ECO:0000259" key="6">
    <source>
        <dbReference type="Pfam" id="PF00155"/>
    </source>
</evidence>
<dbReference type="CDD" id="cd00609">
    <property type="entry name" value="AAT_like"/>
    <property type="match status" value="1"/>
</dbReference>
<evidence type="ECO:0000256" key="5">
    <source>
        <dbReference type="ARBA" id="ARBA00037974"/>
    </source>
</evidence>